<organism evidence="1 2">
    <name type="scientific">Scophthalmus maximus</name>
    <name type="common">Turbot</name>
    <name type="synonym">Psetta maxima</name>
    <dbReference type="NCBI Taxonomy" id="52904"/>
    <lineage>
        <taxon>Eukaryota</taxon>
        <taxon>Metazoa</taxon>
        <taxon>Chordata</taxon>
        <taxon>Craniata</taxon>
        <taxon>Vertebrata</taxon>
        <taxon>Euteleostomi</taxon>
        <taxon>Actinopterygii</taxon>
        <taxon>Neopterygii</taxon>
        <taxon>Teleostei</taxon>
        <taxon>Neoteleostei</taxon>
        <taxon>Acanthomorphata</taxon>
        <taxon>Carangaria</taxon>
        <taxon>Pleuronectiformes</taxon>
        <taxon>Pleuronectoidei</taxon>
        <taxon>Scophthalmidae</taxon>
        <taxon>Scophthalmus</taxon>
    </lineage>
</organism>
<comment type="caution">
    <text evidence="1">The sequence shown here is derived from an EMBL/GenBank/DDBJ whole genome shotgun (WGS) entry which is preliminary data.</text>
</comment>
<proteinExistence type="predicted"/>
<reference evidence="1 2" key="1">
    <citation type="submission" date="2019-06" db="EMBL/GenBank/DDBJ databases">
        <title>Draft genomes of female and male turbot (Scophthalmus maximus).</title>
        <authorList>
            <person name="Xu H."/>
            <person name="Xu X.-W."/>
            <person name="Shao C."/>
            <person name="Chen S."/>
        </authorList>
    </citation>
    <scope>NUCLEOTIDE SEQUENCE [LARGE SCALE GENOMIC DNA]</scope>
    <source>
        <strain evidence="1">Ysfricsl-2016a</strain>
        <tissue evidence="1">Blood</tissue>
    </source>
</reference>
<evidence type="ECO:0000313" key="2">
    <source>
        <dbReference type="Proteomes" id="UP000438429"/>
    </source>
</evidence>
<dbReference type="Proteomes" id="UP000438429">
    <property type="component" value="Unassembled WGS sequence"/>
</dbReference>
<accession>A0A6A4RRQ3</accession>
<gene>
    <name evidence="1" type="ORF">F2P81_023505</name>
</gene>
<dbReference type="AlphaFoldDB" id="A0A6A4RRQ3"/>
<name>A0A6A4RRQ3_SCOMX</name>
<evidence type="ECO:0000313" key="1">
    <source>
        <dbReference type="EMBL" id="KAF0024703.1"/>
    </source>
</evidence>
<sequence length="116" mass="13435">MFVWRIDIQAYGTVEVKDLQSIMRHTVELEFYPLALPDEFTIQTHILFEFMIQPVVELPIRFSNGEFQTLFGVTIGALAYCNTEDKVHKEGEDWSLTHVHTNINKLLHVDGKDDAQ</sequence>
<dbReference type="EMBL" id="VEVO01000021">
    <property type="protein sequence ID" value="KAF0024703.1"/>
    <property type="molecule type" value="Genomic_DNA"/>
</dbReference>
<protein>
    <submittedName>
        <fullName evidence="1">Uncharacterized protein</fullName>
    </submittedName>
</protein>